<accession>A0ABT8WUD4</accession>
<comment type="caution">
    <text evidence="1">The sequence shown here is derived from an EMBL/GenBank/DDBJ whole genome shotgun (WGS) entry which is preliminary data.</text>
</comment>
<sequence>MEVNLAYYRKKDWRKLLSMIDDRESMFNTWKEWHKSYLRAKKELSSKGIVTNDIEVDLIELDKFCRENGLKNIGKTRSQFVSTEK</sequence>
<evidence type="ECO:0008006" key="3">
    <source>
        <dbReference type="Google" id="ProtNLM"/>
    </source>
</evidence>
<reference evidence="1" key="1">
    <citation type="submission" date="2023-07" db="EMBL/GenBank/DDBJ databases">
        <title>Two novel species in the genus Flavivirga.</title>
        <authorList>
            <person name="Kwon K."/>
        </authorList>
    </citation>
    <scope>NUCLEOTIDE SEQUENCE</scope>
    <source>
        <strain evidence="1">KACC 14158</strain>
    </source>
</reference>
<dbReference type="RefSeq" id="WP_303304114.1">
    <property type="nucleotide sequence ID" value="NZ_BAABDA010000011.1"/>
</dbReference>
<evidence type="ECO:0000313" key="2">
    <source>
        <dbReference type="Proteomes" id="UP001176806"/>
    </source>
</evidence>
<organism evidence="1 2">
    <name type="scientific">Flavivirga jejuensis</name>
    <dbReference type="NCBI Taxonomy" id="870487"/>
    <lineage>
        <taxon>Bacteria</taxon>
        <taxon>Pseudomonadati</taxon>
        <taxon>Bacteroidota</taxon>
        <taxon>Flavobacteriia</taxon>
        <taxon>Flavobacteriales</taxon>
        <taxon>Flavobacteriaceae</taxon>
        <taxon>Flavivirga</taxon>
    </lineage>
</organism>
<proteinExistence type="predicted"/>
<protein>
    <recommendedName>
        <fullName evidence="3">Phage integrase SAM-like domain-containing protein</fullName>
    </recommendedName>
</protein>
<gene>
    <name evidence="1" type="ORF">Q4Q40_21540</name>
</gene>
<name>A0ABT8WUD4_9FLAO</name>
<dbReference type="Proteomes" id="UP001176806">
    <property type="component" value="Unassembled WGS sequence"/>
</dbReference>
<keyword evidence="2" id="KW-1185">Reference proteome</keyword>
<dbReference type="EMBL" id="JAUOEL010000009">
    <property type="protein sequence ID" value="MDO5976792.1"/>
    <property type="molecule type" value="Genomic_DNA"/>
</dbReference>
<evidence type="ECO:0000313" key="1">
    <source>
        <dbReference type="EMBL" id="MDO5976792.1"/>
    </source>
</evidence>